<keyword evidence="1" id="KW-0472">Membrane</keyword>
<gene>
    <name evidence="3" type="ORF">29d5orf22</name>
</gene>
<dbReference type="SUPFAM" id="SSF48317">
    <property type="entry name" value="Acid phosphatase/Vanadium-dependent haloperoxidase"/>
    <property type="match status" value="1"/>
</dbReference>
<dbReference type="AlphaFoldDB" id="D4N6Y4"/>
<dbReference type="Gene3D" id="1.20.144.10">
    <property type="entry name" value="Phosphatidic acid phosphatase type 2/haloperoxidase"/>
    <property type="match status" value="1"/>
</dbReference>
<dbReference type="EMBL" id="GU059106">
    <property type="protein sequence ID" value="ACY24470.1"/>
    <property type="molecule type" value="Genomic_DNA"/>
</dbReference>
<reference evidence="3" key="1">
    <citation type="journal article" date="2010" name="Environ. Microbiol.">
        <title>Homologues of nitrite reductases in ammonia-oxidizing archaea: diversity and genomic context.</title>
        <authorList>
            <person name="Bartossek R."/>
            <person name="Nicol G.W."/>
            <person name="Lanzen A."/>
            <person name="Klenk H.P."/>
            <person name="Schleper C."/>
        </authorList>
    </citation>
    <scope>NUCLEOTIDE SEQUENCE</scope>
</reference>
<protein>
    <submittedName>
        <fullName evidence="3">Putative PAP2 superfamily protein</fullName>
    </submittedName>
</protein>
<keyword evidence="1" id="KW-1133">Transmembrane helix</keyword>
<feature type="transmembrane region" description="Helical" evidence="1">
    <location>
        <begin position="140"/>
        <end position="157"/>
    </location>
</feature>
<evidence type="ECO:0000313" key="3">
    <source>
        <dbReference type="EMBL" id="ACY24470.1"/>
    </source>
</evidence>
<feature type="transmembrane region" description="Helical" evidence="1">
    <location>
        <begin position="81"/>
        <end position="98"/>
    </location>
</feature>
<organism evidence="3">
    <name type="scientific">uncultured crenarchaeote 29d5</name>
    <dbReference type="NCBI Taxonomy" id="684057"/>
    <lineage>
        <taxon>Archaea</taxon>
        <taxon>Thermoproteota</taxon>
        <taxon>environmental samples</taxon>
    </lineage>
</organism>
<feature type="transmembrane region" description="Helical" evidence="1">
    <location>
        <begin position="7"/>
        <end position="28"/>
    </location>
</feature>
<dbReference type="SMART" id="SM00014">
    <property type="entry name" value="acidPPc"/>
    <property type="match status" value="1"/>
</dbReference>
<evidence type="ECO:0000256" key="1">
    <source>
        <dbReference type="SAM" id="Phobius"/>
    </source>
</evidence>
<evidence type="ECO:0000259" key="2">
    <source>
        <dbReference type="SMART" id="SM00014"/>
    </source>
</evidence>
<dbReference type="InterPro" id="IPR000326">
    <property type="entry name" value="PAP2/HPO"/>
</dbReference>
<feature type="transmembrane region" description="Helical" evidence="1">
    <location>
        <begin position="164"/>
        <end position="182"/>
    </location>
</feature>
<feature type="transmembrane region" description="Helical" evidence="1">
    <location>
        <begin position="188"/>
        <end position="206"/>
    </location>
</feature>
<dbReference type="InterPro" id="IPR036938">
    <property type="entry name" value="PAP2/HPO_sf"/>
</dbReference>
<sequence>MIHIRSFQFIAILLAFIILSILVHFHVLSSMDSFIFNAISGFNLDQSLLYTFVVISSFGEVVNLILVAIILTIIRRTRKMGMILMITIMTLAILVSYMKPLIAQTNPPESQRPPNLPKGFQLESDSLLTEARSFSYPSNHTAIITSLAYIVGTIVRLKSKKYGQVLWILPPMLMLSNLLLGLNYLSDLFGGLLLGLVISITLSNILKLEVPFTINKFKNTPQ</sequence>
<dbReference type="Pfam" id="PF01569">
    <property type="entry name" value="PAP2"/>
    <property type="match status" value="1"/>
</dbReference>
<feature type="domain" description="Phosphatidic acid phosphatase type 2/haloperoxidase" evidence="2">
    <location>
        <begin position="80"/>
        <end position="203"/>
    </location>
</feature>
<keyword evidence="1" id="KW-0812">Transmembrane</keyword>
<proteinExistence type="predicted"/>
<accession>D4N6Y4</accession>
<name>D4N6Y4_9CREN</name>
<feature type="transmembrane region" description="Helical" evidence="1">
    <location>
        <begin position="48"/>
        <end position="74"/>
    </location>
</feature>